<dbReference type="STRING" id="414684.RC1_0069"/>
<accession>B6IPY2</accession>
<name>B6IPY2_RHOCS</name>
<dbReference type="GO" id="GO:0006508">
    <property type="term" value="P:proteolysis"/>
    <property type="evidence" value="ECO:0007669"/>
    <property type="project" value="UniProtKB-KW"/>
</dbReference>
<gene>
    <name evidence="2" type="primary">u35</name>
    <name evidence="2" type="ordered locus">RC1_0069</name>
</gene>
<feature type="region of interest" description="Disordered" evidence="1">
    <location>
        <begin position="183"/>
        <end position="226"/>
    </location>
</feature>
<proteinExistence type="predicted"/>
<dbReference type="KEGG" id="rce:RC1_0069"/>
<dbReference type="EMBL" id="CP000613">
    <property type="protein sequence ID" value="ACI97518.1"/>
    <property type="molecule type" value="Genomic_DNA"/>
</dbReference>
<evidence type="ECO:0000313" key="3">
    <source>
        <dbReference type="Proteomes" id="UP000001591"/>
    </source>
</evidence>
<dbReference type="OrthoDB" id="9806592at2"/>
<dbReference type="EC" id="3.4.-.-" evidence="2"/>
<reference evidence="2 3" key="1">
    <citation type="journal article" date="2010" name="BMC Genomics">
        <title>Metabolic flexibility revealed in the genome of the cyst-forming alpha-1 proteobacterium Rhodospirillum centenum.</title>
        <authorList>
            <person name="Lu Y.K."/>
            <person name="Marden J."/>
            <person name="Han M."/>
            <person name="Swingley W.D."/>
            <person name="Mastrian S.D."/>
            <person name="Chowdhury S.R."/>
            <person name="Hao J."/>
            <person name="Helmy T."/>
            <person name="Kim S."/>
            <person name="Kurdoglu A.A."/>
            <person name="Matthies H.J."/>
            <person name="Rollo D."/>
            <person name="Stothard P."/>
            <person name="Blankenship R.E."/>
            <person name="Bauer C.E."/>
            <person name="Touchman J.W."/>
        </authorList>
    </citation>
    <scope>NUCLEOTIDE SEQUENCE [LARGE SCALE GENOMIC DNA]</scope>
    <source>
        <strain evidence="3">ATCC 51521 / SW</strain>
    </source>
</reference>
<dbReference type="NCBIfam" id="NF045541">
    <property type="entry name" value="scaf_prot_MCP2"/>
    <property type="match status" value="1"/>
</dbReference>
<organism evidence="2 3">
    <name type="scientific">Rhodospirillum centenum (strain ATCC 51521 / SW)</name>
    <dbReference type="NCBI Taxonomy" id="414684"/>
    <lineage>
        <taxon>Bacteria</taxon>
        <taxon>Pseudomonadati</taxon>
        <taxon>Pseudomonadota</taxon>
        <taxon>Alphaproteobacteria</taxon>
        <taxon>Rhodospirillales</taxon>
        <taxon>Rhodospirillaceae</taxon>
        <taxon>Rhodospirillum</taxon>
    </lineage>
</organism>
<dbReference type="eggNOG" id="COG3087">
    <property type="taxonomic scope" value="Bacteria"/>
</dbReference>
<keyword evidence="2" id="KW-0378">Hydrolase</keyword>
<dbReference type="HOGENOM" id="CLU_024622_2_0_5"/>
<sequence length="655" mass="70956">MHGTLDLPALRRAADLVLASFDEADRSVELVWSTGARVRRQPLFGEPFDEELSLDPAHVRLERLNGGAPLLKVHDMGTLDAVIGSVVPGTARIENGRGLARVRFSDRAEVEPILADIRAGHLRAVSIGYQVHRFEISRPASGPELWRAVDWTPFEISAVPVGADLAAGFRSAEPLSPCVVVRPGAPSPATRTSMDETQTKPATPDVATAPAPDVARATATPPTPDTDALVARAQAAERERVGTIHDLAGRLGLERGFAEDLVRRGTGLDEARRLILDKVADASDRTRIFPQVTVPLGGRDERLLRREAVSTALLHRYSPTLFPLTDQAREYRGLSLLELAREFLTQAGVAVRGLSRDEIATRALHSTSDFPEVLSAVTAKTLRQAYEVYPRTFTPFCRQVLATDFKAMHRVQIGEAPQLLKVNEGGEFQRGTIGESKESYRIETYGRVVAITRQVLINDDLDAFTRIPAMYGTAIATLESDVVWGILTANAAMADGKALFHADHKNLAGTAAPPTVTAIGDARAAMAKQTGLDRKTVLNIRPSFLIVPAALELTAEQLVAQNLTPAKTSDIVPASIRTLTPIAEPRLDAASATAWYLAANPAQIDTLEYAYLEGQQGAYIETRNGFDVDGVEIKCRLDFGAKAIDWRGLYKNAGA</sequence>
<keyword evidence="2" id="KW-0645">Protease</keyword>
<dbReference type="RefSeq" id="WP_012565309.1">
    <property type="nucleotide sequence ID" value="NC_011420.2"/>
</dbReference>
<dbReference type="GO" id="GO:0008233">
    <property type="term" value="F:peptidase activity"/>
    <property type="evidence" value="ECO:0007669"/>
    <property type="project" value="UniProtKB-KW"/>
</dbReference>
<evidence type="ECO:0000313" key="2">
    <source>
        <dbReference type="EMBL" id="ACI97518.1"/>
    </source>
</evidence>
<dbReference type="AlphaFoldDB" id="B6IPY2"/>
<dbReference type="Proteomes" id="UP000001591">
    <property type="component" value="Chromosome"/>
</dbReference>
<dbReference type="Pfam" id="PF25209">
    <property type="entry name" value="Phage_capsid_4"/>
    <property type="match status" value="1"/>
</dbReference>
<feature type="compositionally biased region" description="Low complexity" evidence="1">
    <location>
        <begin position="199"/>
        <end position="226"/>
    </location>
</feature>
<protein>
    <submittedName>
        <fullName evidence="2">U35 peptidase, phage protease prohead HK97</fullName>
        <ecNumber evidence="2">3.4.-.-</ecNumber>
    </submittedName>
</protein>
<keyword evidence="3" id="KW-1185">Reference proteome</keyword>
<evidence type="ECO:0000256" key="1">
    <source>
        <dbReference type="SAM" id="MobiDB-lite"/>
    </source>
</evidence>